<dbReference type="RefSeq" id="XP_001420618.1">
    <property type="nucleotide sequence ID" value="XM_001420581.1"/>
</dbReference>
<dbReference type="OrthoDB" id="205662at2759"/>
<dbReference type="OMA" id="NWKERKE"/>
<feature type="coiled-coil region" evidence="4">
    <location>
        <begin position="1840"/>
        <end position="1894"/>
    </location>
</feature>
<evidence type="ECO:0000256" key="2">
    <source>
        <dbReference type="ARBA" id="ARBA00022490"/>
    </source>
</evidence>
<feature type="domain" description="TOG" evidence="6">
    <location>
        <begin position="590"/>
        <end position="825"/>
    </location>
</feature>
<keyword evidence="4" id="KW-0175">Coiled coil</keyword>
<dbReference type="Proteomes" id="UP000001568">
    <property type="component" value="Chromosome 12"/>
</dbReference>
<reference evidence="7 8" key="1">
    <citation type="journal article" date="2007" name="Proc. Natl. Acad. Sci. U.S.A.">
        <title>The tiny eukaryote Ostreococcus provides genomic insights into the paradox of plankton speciation.</title>
        <authorList>
            <person name="Palenik B."/>
            <person name="Grimwood J."/>
            <person name="Aerts A."/>
            <person name="Rouze P."/>
            <person name="Salamov A."/>
            <person name="Putnam N."/>
            <person name="Dupont C."/>
            <person name="Jorgensen R."/>
            <person name="Derelle E."/>
            <person name="Rombauts S."/>
            <person name="Zhou K."/>
            <person name="Otillar R."/>
            <person name="Merchant S.S."/>
            <person name="Podell S."/>
            <person name="Gaasterland T."/>
            <person name="Napoli C."/>
            <person name="Gendler K."/>
            <person name="Manuell A."/>
            <person name="Tai V."/>
            <person name="Vallon O."/>
            <person name="Piganeau G."/>
            <person name="Jancek S."/>
            <person name="Heijde M."/>
            <person name="Jabbari K."/>
            <person name="Bowler C."/>
            <person name="Lohr M."/>
            <person name="Robbens S."/>
            <person name="Werner G."/>
            <person name="Dubchak I."/>
            <person name="Pazour G.J."/>
            <person name="Ren Q."/>
            <person name="Paulsen I."/>
            <person name="Delwiche C."/>
            <person name="Schmutz J."/>
            <person name="Rokhsar D."/>
            <person name="Van de Peer Y."/>
            <person name="Moreau H."/>
            <person name="Grigoriev I.V."/>
        </authorList>
    </citation>
    <scope>NUCLEOTIDE SEQUENCE [LARGE SCALE GENOMIC DNA]</scope>
    <source>
        <strain evidence="7 8">CCE9901</strain>
    </source>
</reference>
<dbReference type="GO" id="GO:0005856">
    <property type="term" value="C:cytoskeleton"/>
    <property type="evidence" value="ECO:0007669"/>
    <property type="project" value="UniProtKB-SubCell"/>
</dbReference>
<dbReference type="GO" id="GO:0007051">
    <property type="term" value="P:spindle organization"/>
    <property type="evidence" value="ECO:0007669"/>
    <property type="project" value="InterPro"/>
</dbReference>
<dbReference type="GO" id="GO:0061863">
    <property type="term" value="F:microtubule plus end polymerase"/>
    <property type="evidence" value="ECO:0007669"/>
    <property type="project" value="InterPro"/>
</dbReference>
<dbReference type="InterPro" id="IPR011989">
    <property type="entry name" value="ARM-like"/>
</dbReference>
<feature type="domain" description="TOG" evidence="6">
    <location>
        <begin position="1"/>
        <end position="237"/>
    </location>
</feature>
<feature type="domain" description="TOG" evidence="6">
    <location>
        <begin position="1158"/>
        <end position="1400"/>
    </location>
</feature>
<dbReference type="Gene3D" id="1.25.10.10">
    <property type="entry name" value="Leucine-rich Repeat Variant"/>
    <property type="match status" value="5"/>
</dbReference>
<dbReference type="SUPFAM" id="SSF48371">
    <property type="entry name" value="ARM repeat"/>
    <property type="match status" value="2"/>
</dbReference>
<dbReference type="eggNOG" id="KOG1820">
    <property type="taxonomic scope" value="Eukaryota"/>
</dbReference>
<dbReference type="InterPro" id="IPR045110">
    <property type="entry name" value="XMAP215"/>
</dbReference>
<dbReference type="InterPro" id="IPR048491">
    <property type="entry name" value="XMAP215_CLASP_TOG"/>
</dbReference>
<dbReference type="GeneID" id="5004647"/>
<dbReference type="FunFam" id="1.25.10.10:FF:000019">
    <property type="entry name" value="Cytoskeleton-associated protein 5"/>
    <property type="match status" value="1"/>
</dbReference>
<sequence length="1899" mass="204938">MSADEDEALRLARALPVRDRVAHAHWKARVECYDAIAQRCARARAMEDDADVVAFGACAMRPCADGNAAALDAGLDAVRAMLTIADVSYAEKVAEDMLGNLTTKGLGGRPKAAERATECCMLLIELEQCDAVLDALLKASLNRIPKLALAATNAVLMAVTSFGTPKVVPASAILKGLTPLFDAKDAKVRSTAKDITVEMTKWLGAQAVKRDLIDKMREAMQADVNKAISSVEANARPTRFLRKDQAAQDSAMASTSGDDGSAVVVQKPSQDTETTTTTAPVAAPDAYDYSEPESILPLLEKPAEGENPKFWDGIVSKKWQERLYALQTLTKLASAPKLSSGDYGDVSKALKQVITKDSNVACIAEAARAAAALAKGARKEWTRDARILLPGMLDKLKDKTAAVIAAIQDALSESVKYCFELAEIVDEVCAALAHKVPKVQIETLKWLERTFEYMTRSSLSSLHKVIVPPIVKCTSASNADARNGALQTLATCAKASGGMKSIEFLLMDIDAGKKSKIEELMSGAPKAGVLAPNPPSVQQSSMIGKVAPPASGSVERAMSVKPSDMTGTAKRQTIAVKASTEEVIVELAPTISKDDAEARIVALLSEEVIHNLKSADWKARLAGMSSVVEIVTTLKDTSGDACDALVIGLASFPGWSDSNFQVMDKMFETLKILSAQPCFEYRHVAAALDVLGEKLSCFKLGTRASDSLLAFSEALGPRIIMSRLREKTGNSKAPKVVVGALNWASSTVEEFGVECLDTDMMVAWGRDALETPNPMIKGGGAKLLGALHAGIGPSVKDSLAGLKDAQLRSLEVEFARNPFEGEIKAKRQVRMPSSVPCASRAASIPTPRADISAKINDSFLSNMNDSNWKTRAAALEELGNILRGANNRITPTGGDLFKALNARFADSNRMLAVTALNIAGELALAIGSPIDKVGRGTLCDIVKYFGDSKKNVREAALKACTCWVTSAGLAKVLPTMAEKFQEYSAKITAEGKKEAIEWCMETYGRDQCADDVIHCSAVHFAAVGLNDKATESRKASAALMEAISSKVDADKVLTMAKSLGKELKIALEAHLNRSKPATNMKSAAMAVMATNALKGSAAARNAARKAAALGGGVAKSTDAPVMVQSGPVFLIDADKAVRIRKYPRKAMKFETLRDEDLMLLSEDVKSASRAYFRADVHKMMFTNDVKARLAALDSIDEAIKSDEAELVNSFDLLLRWLMLLISEASPNTQVMNRVLDVVLDSLHAASDLDYKIVEQEAAILLPVIVEKSGHSIESVREKFRSIYRAVPTVYLASKFVGYLTTGVVETKSSRTRAECLEEIGRLIERHGLLVCLREDKTLQEVAKLVETRDMSLRNCALNCLASAYKVAGDGVWKRVGKVSNEQVKDVISDKFARVAREMSLSNEGTPGDWLKFDPIPIASALDGASLSKSVDASTFATAKLADMMSSASIRENYSTFQEGKSLPVVSITKDLNESTWSKALKRVNDVDESVAVEAMKSVCHEIVRAKEDVVAHAAMVGDIDGLVHSLAKRIEHVFVTAIASPAKGTRACRYILNALMQVHQDRAFATAITEPTQRAFIKQLLLILLDERVLTLEDGESLIKAANMLMIAMMENCTRSYSFVAFLTLLHDRPLNVPAHFDGLLVKCLIKLTRSMQLSFDNVHIPTVLGGIHTYLVAIGIDEINARAKVEDQGLRAVKTLLHTITTRVGEDVFKYCTSVPPRSAVPSPMIYSFIDVNLMAPKSNATPSAKSSSKLQTSPGVNAKSRLVAIFKKIGEKQTTSQGLEELYLFTQEHPEEDLTPQLERTSEAFQMYIKRGLQKVEAARLRKSPSNLAGAAPIPSPVAEAKSSAAAYRERLAQIQDNVGADVAAPTKVVDVDEAMTDLQRLRQRMNSINAKAAGTM</sequence>
<dbReference type="EMBL" id="CP000592">
    <property type="protein sequence ID" value="ABO98911.1"/>
    <property type="molecule type" value="Genomic_DNA"/>
</dbReference>
<dbReference type="PANTHER" id="PTHR12609">
    <property type="entry name" value="MICROTUBULE ASSOCIATED PROTEIN XMAP215"/>
    <property type="match status" value="1"/>
</dbReference>
<dbReference type="Pfam" id="PF21041">
    <property type="entry name" value="XMAP215_CLASP_TOG"/>
    <property type="match status" value="3"/>
</dbReference>
<dbReference type="GO" id="GO:0051010">
    <property type="term" value="F:microtubule plus-end binding"/>
    <property type="evidence" value="ECO:0007669"/>
    <property type="project" value="InterPro"/>
</dbReference>
<accession>A4S5J1</accession>
<dbReference type="STRING" id="436017.A4S5J1"/>
<dbReference type="Gramene" id="ABO98911">
    <property type="protein sequence ID" value="ABO98911"/>
    <property type="gene ID" value="OSTLU_39040"/>
</dbReference>
<evidence type="ECO:0000313" key="8">
    <source>
        <dbReference type="Proteomes" id="UP000001568"/>
    </source>
</evidence>
<evidence type="ECO:0000256" key="5">
    <source>
        <dbReference type="SAM" id="MobiDB-lite"/>
    </source>
</evidence>
<dbReference type="HOGENOM" id="CLU_000539_1_0_1"/>
<proteinExistence type="predicted"/>
<feature type="domain" description="TOG" evidence="6">
    <location>
        <begin position="842"/>
        <end position="1080"/>
    </location>
</feature>
<gene>
    <name evidence="7" type="ORF">OSTLU_39040</name>
</gene>
<dbReference type="KEGG" id="olu:OSTLU_39040"/>
<keyword evidence="2" id="KW-0963">Cytoplasm</keyword>
<evidence type="ECO:0000256" key="4">
    <source>
        <dbReference type="SAM" id="Coils"/>
    </source>
</evidence>
<dbReference type="GO" id="GO:0046785">
    <property type="term" value="P:microtubule polymerization"/>
    <property type="evidence" value="ECO:0007669"/>
    <property type="project" value="InterPro"/>
</dbReference>
<comment type="subcellular location">
    <subcellularLocation>
        <location evidence="1">Cytoplasm</location>
        <location evidence="1">Cytoskeleton</location>
    </subcellularLocation>
</comment>
<evidence type="ECO:0000259" key="6">
    <source>
        <dbReference type="SMART" id="SM01349"/>
    </source>
</evidence>
<feature type="compositionally biased region" description="Polar residues" evidence="5">
    <location>
        <begin position="247"/>
        <end position="258"/>
    </location>
</feature>
<organism evidence="7 8">
    <name type="scientific">Ostreococcus lucimarinus (strain CCE9901)</name>
    <dbReference type="NCBI Taxonomy" id="436017"/>
    <lineage>
        <taxon>Eukaryota</taxon>
        <taxon>Viridiplantae</taxon>
        <taxon>Chlorophyta</taxon>
        <taxon>Mamiellophyceae</taxon>
        <taxon>Mamiellales</taxon>
        <taxon>Bathycoccaceae</taxon>
        <taxon>Ostreococcus</taxon>
    </lineage>
</organism>
<dbReference type="SMART" id="SM01349">
    <property type="entry name" value="TOG"/>
    <property type="match status" value="5"/>
</dbReference>
<evidence type="ECO:0000256" key="1">
    <source>
        <dbReference type="ARBA" id="ARBA00004245"/>
    </source>
</evidence>
<protein>
    <recommendedName>
        <fullName evidence="6">TOG domain-containing protein</fullName>
    </recommendedName>
</protein>
<keyword evidence="8" id="KW-1185">Reference proteome</keyword>
<dbReference type="InterPro" id="IPR016024">
    <property type="entry name" value="ARM-type_fold"/>
</dbReference>
<name>A4S5J1_OSTLU</name>
<feature type="region of interest" description="Disordered" evidence="5">
    <location>
        <begin position="243"/>
        <end position="280"/>
    </location>
</feature>
<keyword evidence="3" id="KW-0206">Cytoskeleton</keyword>
<dbReference type="InterPro" id="IPR034085">
    <property type="entry name" value="TOG"/>
</dbReference>
<evidence type="ECO:0000313" key="7">
    <source>
        <dbReference type="EMBL" id="ABO98911.1"/>
    </source>
</evidence>
<dbReference type="GO" id="GO:0030951">
    <property type="term" value="P:establishment or maintenance of microtubule cytoskeleton polarity"/>
    <property type="evidence" value="ECO:0007669"/>
    <property type="project" value="InterPro"/>
</dbReference>
<evidence type="ECO:0000256" key="3">
    <source>
        <dbReference type="ARBA" id="ARBA00023212"/>
    </source>
</evidence>
<feature type="domain" description="TOG" evidence="6">
    <location>
        <begin position="288"/>
        <end position="533"/>
    </location>
</feature>